<comment type="similarity">
    <text evidence="2">Belongs to the CpsD/CapB family.</text>
</comment>
<dbReference type="Gene3D" id="3.40.50.300">
    <property type="entry name" value="P-loop containing nucleotide triphosphate hydrolases"/>
    <property type="match status" value="1"/>
</dbReference>
<dbReference type="InterPro" id="IPR005702">
    <property type="entry name" value="Wzc-like_C"/>
</dbReference>
<dbReference type="PANTHER" id="PTHR32309">
    <property type="entry name" value="TYROSINE-PROTEIN KINASE"/>
    <property type="match status" value="1"/>
</dbReference>
<feature type="transmembrane region" description="Helical" evidence="16">
    <location>
        <begin position="31"/>
        <end position="50"/>
    </location>
</feature>
<dbReference type="SUPFAM" id="SSF52540">
    <property type="entry name" value="P-loop containing nucleoside triphosphate hydrolases"/>
    <property type="match status" value="1"/>
</dbReference>
<keyword evidence="14" id="KW-0829">Tyrosine-protein kinase</keyword>
<feature type="domain" description="Polysaccharide chain length determinant N-terminal" evidence="17">
    <location>
        <begin position="18"/>
        <end position="114"/>
    </location>
</feature>
<keyword evidence="11" id="KW-0067">ATP-binding</keyword>
<keyword evidence="12 16" id="KW-1133">Transmembrane helix</keyword>
<dbReference type="InterPro" id="IPR025669">
    <property type="entry name" value="AAA_dom"/>
</dbReference>
<comment type="subcellular location">
    <subcellularLocation>
        <location evidence="1">Cell inner membrane</location>
        <topology evidence="1">Multi-pass membrane protein</topology>
    </subcellularLocation>
</comment>
<dbReference type="GO" id="GO:0005524">
    <property type="term" value="F:ATP binding"/>
    <property type="evidence" value="ECO:0007669"/>
    <property type="project" value="UniProtKB-KW"/>
</dbReference>
<evidence type="ECO:0000256" key="3">
    <source>
        <dbReference type="ARBA" id="ARBA00008883"/>
    </source>
</evidence>
<evidence type="ECO:0000256" key="11">
    <source>
        <dbReference type="ARBA" id="ARBA00022840"/>
    </source>
</evidence>
<evidence type="ECO:0000259" key="19">
    <source>
        <dbReference type="Pfam" id="PF13807"/>
    </source>
</evidence>
<dbReference type="InterPro" id="IPR032807">
    <property type="entry name" value="GNVR"/>
</dbReference>
<evidence type="ECO:0000256" key="13">
    <source>
        <dbReference type="ARBA" id="ARBA00023136"/>
    </source>
</evidence>
<comment type="catalytic activity">
    <reaction evidence="15">
        <text>L-tyrosyl-[protein] + ATP = O-phospho-L-tyrosyl-[protein] + ADP + H(+)</text>
        <dbReference type="Rhea" id="RHEA:10596"/>
        <dbReference type="Rhea" id="RHEA-COMP:10136"/>
        <dbReference type="Rhea" id="RHEA-COMP:20101"/>
        <dbReference type="ChEBI" id="CHEBI:15378"/>
        <dbReference type="ChEBI" id="CHEBI:30616"/>
        <dbReference type="ChEBI" id="CHEBI:46858"/>
        <dbReference type="ChEBI" id="CHEBI:61978"/>
        <dbReference type="ChEBI" id="CHEBI:456216"/>
        <dbReference type="EC" id="2.7.10.2"/>
    </reaction>
</comment>
<dbReference type="Pfam" id="PF13807">
    <property type="entry name" value="GNVR"/>
    <property type="match status" value="1"/>
</dbReference>
<dbReference type="GO" id="GO:0042802">
    <property type="term" value="F:identical protein binding"/>
    <property type="evidence" value="ECO:0007669"/>
    <property type="project" value="UniProtKB-ARBA"/>
</dbReference>
<dbReference type="InterPro" id="IPR003856">
    <property type="entry name" value="LPS_length_determ_N"/>
</dbReference>
<dbReference type="EC" id="2.7.10.2" evidence="4"/>
<comment type="similarity">
    <text evidence="3">Belongs to the etk/wzc family.</text>
</comment>
<dbReference type="EMBL" id="AGXI01000007">
    <property type="protein sequence ID" value="EIY39602.1"/>
    <property type="molecule type" value="Genomic_DNA"/>
</dbReference>
<evidence type="ECO:0000256" key="8">
    <source>
        <dbReference type="ARBA" id="ARBA00022692"/>
    </source>
</evidence>
<dbReference type="GO" id="GO:0005886">
    <property type="term" value="C:plasma membrane"/>
    <property type="evidence" value="ECO:0007669"/>
    <property type="project" value="UniProtKB-SubCell"/>
</dbReference>
<feature type="domain" description="AAA" evidence="18">
    <location>
        <begin position="606"/>
        <end position="726"/>
    </location>
</feature>
<keyword evidence="5" id="KW-1003">Cell membrane</keyword>
<accession>I8WP17</accession>
<dbReference type="PATRIC" id="fig|997877.3.peg.1418"/>
<dbReference type="Proteomes" id="UP000004019">
    <property type="component" value="Unassembled WGS sequence"/>
</dbReference>
<evidence type="ECO:0000256" key="4">
    <source>
        <dbReference type="ARBA" id="ARBA00011903"/>
    </source>
</evidence>
<feature type="domain" description="Tyrosine-protein kinase G-rich" evidence="19">
    <location>
        <begin position="452"/>
        <end position="529"/>
    </location>
</feature>
<proteinExistence type="inferred from homology"/>
<evidence type="ECO:0000313" key="21">
    <source>
        <dbReference type="Proteomes" id="UP000004019"/>
    </source>
</evidence>
<reference evidence="20 21" key="1">
    <citation type="submission" date="2012-02" db="EMBL/GenBank/DDBJ databases">
        <title>The Genome Sequence of Bacteroides dorei CL03T12C01.</title>
        <authorList>
            <consortium name="The Broad Institute Genome Sequencing Platform"/>
            <person name="Earl A."/>
            <person name="Ward D."/>
            <person name="Feldgarden M."/>
            <person name="Gevers D."/>
            <person name="Zitomersky N.L."/>
            <person name="Coyne M.J."/>
            <person name="Comstock L.E."/>
            <person name="Young S.K."/>
            <person name="Zeng Q."/>
            <person name="Gargeya S."/>
            <person name="Fitzgerald M."/>
            <person name="Haas B."/>
            <person name="Abouelleil A."/>
            <person name="Alvarado L."/>
            <person name="Arachchi H.M."/>
            <person name="Berlin A."/>
            <person name="Chapman S.B."/>
            <person name="Gearin G."/>
            <person name="Goldberg J."/>
            <person name="Griggs A."/>
            <person name="Gujja S."/>
            <person name="Hansen M."/>
            <person name="Heiman D."/>
            <person name="Howarth C."/>
            <person name="Larimer J."/>
            <person name="Lui A."/>
            <person name="MacDonald P.J.P."/>
            <person name="McCowen C."/>
            <person name="Montmayeur A."/>
            <person name="Murphy C."/>
            <person name="Neiman D."/>
            <person name="Pearson M."/>
            <person name="Priest M."/>
            <person name="Roberts A."/>
            <person name="Saif S."/>
            <person name="Shea T."/>
            <person name="Sisk P."/>
            <person name="Stolte C."/>
            <person name="Sykes S."/>
            <person name="Wortman J."/>
            <person name="Nusbaum C."/>
            <person name="Birren B."/>
        </authorList>
    </citation>
    <scope>NUCLEOTIDE SEQUENCE [LARGE SCALE GENOMIC DNA]</scope>
    <source>
        <strain evidence="20 21">CL03T12C01</strain>
    </source>
</reference>
<evidence type="ECO:0000256" key="9">
    <source>
        <dbReference type="ARBA" id="ARBA00022741"/>
    </source>
</evidence>
<evidence type="ECO:0000256" key="6">
    <source>
        <dbReference type="ARBA" id="ARBA00022519"/>
    </source>
</evidence>
<dbReference type="AlphaFoldDB" id="I8WP17"/>
<protein>
    <recommendedName>
        <fullName evidence="4">non-specific protein-tyrosine kinase</fullName>
        <ecNumber evidence="4">2.7.10.2</ecNumber>
    </recommendedName>
</protein>
<evidence type="ECO:0000256" key="16">
    <source>
        <dbReference type="SAM" id="Phobius"/>
    </source>
</evidence>
<evidence type="ECO:0000259" key="18">
    <source>
        <dbReference type="Pfam" id="PF13614"/>
    </source>
</evidence>
<keyword evidence="7" id="KW-0808">Transferase</keyword>
<dbReference type="HOGENOM" id="CLU_009912_6_0_10"/>
<evidence type="ECO:0000259" key="17">
    <source>
        <dbReference type="Pfam" id="PF02706"/>
    </source>
</evidence>
<dbReference type="NCBIfam" id="TIGR01007">
    <property type="entry name" value="eps_fam"/>
    <property type="match status" value="1"/>
</dbReference>
<dbReference type="RefSeq" id="WP_007853030.1">
    <property type="nucleotide sequence ID" value="NZ_CP011531.1"/>
</dbReference>
<comment type="caution">
    <text evidence="20">The sequence shown here is derived from an EMBL/GenBank/DDBJ whole genome shotgun (WGS) entry which is preliminary data.</text>
</comment>
<evidence type="ECO:0000256" key="15">
    <source>
        <dbReference type="ARBA" id="ARBA00051245"/>
    </source>
</evidence>
<dbReference type="InterPro" id="IPR027417">
    <property type="entry name" value="P-loop_NTPase"/>
</dbReference>
<dbReference type="FunFam" id="3.40.50.300:FF:000527">
    <property type="entry name" value="Tyrosine-protein kinase etk"/>
    <property type="match status" value="1"/>
</dbReference>
<evidence type="ECO:0000256" key="10">
    <source>
        <dbReference type="ARBA" id="ARBA00022777"/>
    </source>
</evidence>
<sequence>MTDEQKNTPSGTEQREENVDLYALFFKYFAYWPWFVASVLVCIISAFIYLRYQAPVYNVDAAVLIKEGDKKSGSSNNPMGALQDLGMFSMTNNFDNEVEILKSRTLIKKVVNHLNLYISVAEERMFGYNTPLYKSTPVKVYMTPEEADNLEEGAKLHLKYTMNGKLDVKVEYMLDEEKQEAEVSFDSIPAVFPTPVGVFSFTKNDSVPPLEEDMNLVAYVNSPTDVTESYVENLSVEPTSKTTTIAAISLQNTVKQRGIDFINCLVDFYNLDANDEKNEVAQKSAEFIDERIGIINRELGTAETELADFKQRSGLTDLTSDARLALEESSKYEQQLTENATQLRLVESLRNYVNNPKNANEVIPANVGLQDQNLGSIINQYNTMLIERKRLLRTSSENNPAVININTGIESMRHNVQTTVNSVLRGLQIAQSNLERQARKFEGRISSAPQQEKEFLTISRQQEIKATLYIMLLQKREENAITLASTANNGRIIKAALPSKKPVSPKKMVVMLAALVLGMGIPVGLIYLKDLLKYKIENAEDVEKMTDVPILGELPLSKKPEKGAIVVQENQNGMMEEAFRGLRTNMLFMLGASQKVVLFTSTQPSEGKSFIAGNTAVSLAYMGKKVVIVGLDIRKPGLNKVFNLSHRTEGITNYLADPEHTNLFDMIQHSDVSPNLDILPGGPIPPNPTELMARTVLEDAIEKLKERYDYIILDTAPIAIVTDTAIAGRVADMCVYVCRADVTPKLGYQYINVLRDQKKFDKLATVINSIDLNSRKSGYGYGHKYGYGYGHKYGYGYGHKYGYGYGHKYGYGYGYGMKK</sequence>
<dbReference type="CDD" id="cd05387">
    <property type="entry name" value="BY-kinase"/>
    <property type="match status" value="1"/>
</dbReference>
<keyword evidence="13 16" id="KW-0472">Membrane</keyword>
<organism evidence="20 21">
    <name type="scientific">Phocaeicola dorei CL03T12C01</name>
    <dbReference type="NCBI Taxonomy" id="997877"/>
    <lineage>
        <taxon>Bacteria</taxon>
        <taxon>Pseudomonadati</taxon>
        <taxon>Bacteroidota</taxon>
        <taxon>Bacteroidia</taxon>
        <taxon>Bacteroidales</taxon>
        <taxon>Bacteroidaceae</taxon>
        <taxon>Phocaeicola</taxon>
    </lineage>
</organism>
<evidence type="ECO:0000256" key="12">
    <source>
        <dbReference type="ARBA" id="ARBA00022989"/>
    </source>
</evidence>
<feature type="transmembrane region" description="Helical" evidence="16">
    <location>
        <begin position="509"/>
        <end position="528"/>
    </location>
</feature>
<evidence type="ECO:0000256" key="1">
    <source>
        <dbReference type="ARBA" id="ARBA00004429"/>
    </source>
</evidence>
<evidence type="ECO:0000256" key="14">
    <source>
        <dbReference type="ARBA" id="ARBA00023137"/>
    </source>
</evidence>
<evidence type="ECO:0000256" key="5">
    <source>
        <dbReference type="ARBA" id="ARBA00022475"/>
    </source>
</evidence>
<evidence type="ECO:0000313" key="20">
    <source>
        <dbReference type="EMBL" id="EIY39602.1"/>
    </source>
</evidence>
<keyword evidence="10" id="KW-0418">Kinase</keyword>
<dbReference type="Pfam" id="PF13614">
    <property type="entry name" value="AAA_31"/>
    <property type="match status" value="1"/>
</dbReference>
<keyword evidence="9" id="KW-0547">Nucleotide-binding</keyword>
<dbReference type="GO" id="GO:0004715">
    <property type="term" value="F:non-membrane spanning protein tyrosine kinase activity"/>
    <property type="evidence" value="ECO:0007669"/>
    <property type="project" value="UniProtKB-EC"/>
</dbReference>
<evidence type="ECO:0000256" key="2">
    <source>
        <dbReference type="ARBA" id="ARBA00007316"/>
    </source>
</evidence>
<evidence type="ECO:0000256" key="7">
    <source>
        <dbReference type="ARBA" id="ARBA00022679"/>
    </source>
</evidence>
<dbReference type="InterPro" id="IPR050445">
    <property type="entry name" value="Bact_polysacc_biosynth/exp"/>
</dbReference>
<keyword evidence="6" id="KW-0997">Cell inner membrane</keyword>
<keyword evidence="8 16" id="KW-0812">Transmembrane</keyword>
<name>I8WP17_9BACT</name>
<dbReference type="Pfam" id="PF02706">
    <property type="entry name" value="Wzz"/>
    <property type="match status" value="1"/>
</dbReference>
<dbReference type="PANTHER" id="PTHR32309:SF13">
    <property type="entry name" value="FERRIC ENTEROBACTIN TRANSPORT PROTEIN FEPE"/>
    <property type="match status" value="1"/>
</dbReference>
<gene>
    <name evidence="20" type="ORF">HMPREF1065_01355</name>
</gene>